<dbReference type="AlphaFoldDB" id="A0A9N8ZI79"/>
<dbReference type="InterPro" id="IPR036869">
    <property type="entry name" value="J_dom_sf"/>
</dbReference>
<keyword evidence="4" id="KW-1185">Reference proteome</keyword>
<evidence type="ECO:0000313" key="4">
    <source>
        <dbReference type="Proteomes" id="UP000789508"/>
    </source>
</evidence>
<proteinExistence type="predicted"/>
<feature type="region of interest" description="Disordered" evidence="1">
    <location>
        <begin position="160"/>
        <end position="239"/>
    </location>
</feature>
<accession>A0A9N8ZI79</accession>
<gene>
    <name evidence="3" type="ORF">ALEPTO_LOCUS3258</name>
</gene>
<dbReference type="SUPFAM" id="SSF46565">
    <property type="entry name" value="Chaperone J-domain"/>
    <property type="match status" value="1"/>
</dbReference>
<name>A0A9N8ZI79_9GLOM</name>
<dbReference type="Pfam" id="PF00226">
    <property type="entry name" value="DnaJ"/>
    <property type="match status" value="1"/>
</dbReference>
<dbReference type="InterPro" id="IPR001623">
    <property type="entry name" value="DnaJ_domain"/>
</dbReference>
<evidence type="ECO:0000259" key="2">
    <source>
        <dbReference type="PROSITE" id="PS50076"/>
    </source>
</evidence>
<feature type="compositionally biased region" description="Basic and acidic residues" evidence="1">
    <location>
        <begin position="164"/>
        <end position="196"/>
    </location>
</feature>
<evidence type="ECO:0000256" key="1">
    <source>
        <dbReference type="SAM" id="MobiDB-lite"/>
    </source>
</evidence>
<comment type="caution">
    <text evidence="3">The sequence shown here is derived from an EMBL/GenBank/DDBJ whole genome shotgun (WGS) entry which is preliminary data.</text>
</comment>
<dbReference type="PROSITE" id="PS50076">
    <property type="entry name" value="DNAJ_2"/>
    <property type="match status" value="1"/>
</dbReference>
<feature type="compositionally biased region" description="Basic and acidic residues" evidence="1">
    <location>
        <begin position="212"/>
        <end position="227"/>
    </location>
</feature>
<protein>
    <submittedName>
        <fullName evidence="3">9365_t:CDS:1</fullName>
    </submittedName>
</protein>
<dbReference type="Proteomes" id="UP000789508">
    <property type="component" value="Unassembled WGS sequence"/>
</dbReference>
<feature type="domain" description="J" evidence="2">
    <location>
        <begin position="36"/>
        <end position="93"/>
    </location>
</feature>
<dbReference type="EMBL" id="CAJVPS010000586">
    <property type="protein sequence ID" value="CAG8496522.1"/>
    <property type="molecule type" value="Genomic_DNA"/>
</dbReference>
<evidence type="ECO:0000313" key="3">
    <source>
        <dbReference type="EMBL" id="CAG8496522.1"/>
    </source>
</evidence>
<organism evidence="3 4">
    <name type="scientific">Ambispora leptoticha</name>
    <dbReference type="NCBI Taxonomy" id="144679"/>
    <lineage>
        <taxon>Eukaryota</taxon>
        <taxon>Fungi</taxon>
        <taxon>Fungi incertae sedis</taxon>
        <taxon>Mucoromycota</taxon>
        <taxon>Glomeromycotina</taxon>
        <taxon>Glomeromycetes</taxon>
        <taxon>Archaeosporales</taxon>
        <taxon>Ambisporaceae</taxon>
        <taxon>Ambispora</taxon>
    </lineage>
</organism>
<dbReference type="OrthoDB" id="342454at2759"/>
<dbReference type="PANTHER" id="PTHR46620:SF1">
    <property type="entry name" value="J DOMAIN-CONTAINING PROTEIN SPF31"/>
    <property type="match status" value="1"/>
</dbReference>
<dbReference type="SMART" id="SM00271">
    <property type="entry name" value="DnaJ"/>
    <property type="match status" value="1"/>
</dbReference>
<reference evidence="3" key="1">
    <citation type="submission" date="2021-06" db="EMBL/GenBank/DDBJ databases">
        <authorList>
            <person name="Kallberg Y."/>
            <person name="Tangrot J."/>
            <person name="Rosling A."/>
        </authorList>
    </citation>
    <scope>NUCLEOTIDE SEQUENCE</scope>
    <source>
        <strain evidence="3">FL130A</strain>
    </source>
</reference>
<dbReference type="CDD" id="cd06257">
    <property type="entry name" value="DnaJ"/>
    <property type="match status" value="1"/>
</dbReference>
<sequence>MSEELELDIEKYLMTEATQLQKDQEVERILSAFKLNPFDVLEIEPEECSEKEIKNTYRKKSLLIHPDKTKHPRAQEAFALLKKAETELSNEKSRAFLLAIVQEARATLCSEQKLKADDPILQTQEFRLQIKQKTKEILIEHELRKRKLIKREMEAQGLAAQKAEAAEKERKRKAEEEKLWEETREQRVNKWRDFQGKKGGGAAGSSKKRKKTGGEFRPPKVLAEDPSKPYIKRPTNSST</sequence>
<dbReference type="Gene3D" id="1.10.287.110">
    <property type="entry name" value="DnaJ domain"/>
    <property type="match status" value="1"/>
</dbReference>
<dbReference type="PANTHER" id="PTHR46620">
    <property type="entry name" value="J DOMAIN-CONTAINING PROTEIN SPF31"/>
    <property type="match status" value="1"/>
</dbReference>